<comment type="caution">
    <text evidence="2">The sequence shown here is derived from an EMBL/GenBank/DDBJ whole genome shotgun (WGS) entry which is preliminary data.</text>
</comment>
<proteinExistence type="predicted"/>
<dbReference type="Pfam" id="PF13671">
    <property type="entry name" value="AAA_33"/>
    <property type="match status" value="1"/>
</dbReference>
<evidence type="ECO:0000313" key="3">
    <source>
        <dbReference type="Proteomes" id="UP001596435"/>
    </source>
</evidence>
<sequence length="254" mass="27313">MHETVGTGSAVEDGRTEPGAARAARPLLRGCPPQARAAGAEPSHTAAAPHGAAPGAAVPFQGGLLRPDGLHDLRRRSVPTVLRYPADDLVAVTGLPGSGKSTLMRRCARAPLVDSQLVRERYEQRLPLLPYALYRPLVRLEHYRGLRRAVEAGGPLVVHDCGSLPWVRDWLARTAARQGRRLHLILLDATADQAADGQRARGREVSRYAFLRHRRATARLHAELAAAGGPAGDCASTVLLDRSGARRIRAVEFG</sequence>
<feature type="compositionally biased region" description="Low complexity" evidence="1">
    <location>
        <begin position="46"/>
        <end position="57"/>
    </location>
</feature>
<dbReference type="Proteomes" id="UP001596435">
    <property type="component" value="Unassembled WGS sequence"/>
</dbReference>
<feature type="region of interest" description="Disordered" evidence="1">
    <location>
        <begin position="1"/>
        <end position="60"/>
    </location>
</feature>
<gene>
    <name evidence="2" type="ORF">ACFQMG_27835</name>
</gene>
<dbReference type="EMBL" id="JBHTAJ010000066">
    <property type="protein sequence ID" value="MFC7183363.1"/>
    <property type="molecule type" value="Genomic_DNA"/>
</dbReference>
<dbReference type="Gene3D" id="3.40.50.300">
    <property type="entry name" value="P-loop containing nucleotide triphosphate hydrolases"/>
    <property type="match status" value="1"/>
</dbReference>
<organism evidence="2 3">
    <name type="scientific">Kitasatospora paranensis</name>
    <dbReference type="NCBI Taxonomy" id="258053"/>
    <lineage>
        <taxon>Bacteria</taxon>
        <taxon>Bacillati</taxon>
        <taxon>Actinomycetota</taxon>
        <taxon>Actinomycetes</taxon>
        <taxon>Kitasatosporales</taxon>
        <taxon>Streptomycetaceae</taxon>
        <taxon>Kitasatospora</taxon>
    </lineage>
</organism>
<protein>
    <submittedName>
        <fullName evidence="2">AAA family ATPase</fullName>
    </submittedName>
</protein>
<feature type="compositionally biased region" description="Low complexity" evidence="1">
    <location>
        <begin position="18"/>
        <end position="33"/>
    </location>
</feature>
<evidence type="ECO:0000313" key="2">
    <source>
        <dbReference type="EMBL" id="MFC7183363.1"/>
    </source>
</evidence>
<keyword evidence="3" id="KW-1185">Reference proteome</keyword>
<reference evidence="3" key="1">
    <citation type="journal article" date="2019" name="Int. J. Syst. Evol. Microbiol.">
        <title>The Global Catalogue of Microorganisms (GCM) 10K type strain sequencing project: providing services to taxonomists for standard genome sequencing and annotation.</title>
        <authorList>
            <consortium name="The Broad Institute Genomics Platform"/>
            <consortium name="The Broad Institute Genome Sequencing Center for Infectious Disease"/>
            <person name="Wu L."/>
            <person name="Ma J."/>
        </authorList>
    </citation>
    <scope>NUCLEOTIDE SEQUENCE [LARGE SCALE GENOMIC DNA]</scope>
    <source>
        <strain evidence="3">CGMCC 1.12859</strain>
    </source>
</reference>
<dbReference type="SUPFAM" id="SSF52540">
    <property type="entry name" value="P-loop containing nucleoside triphosphate hydrolases"/>
    <property type="match status" value="1"/>
</dbReference>
<accession>A0ABW2G1I0</accession>
<evidence type="ECO:0000256" key="1">
    <source>
        <dbReference type="SAM" id="MobiDB-lite"/>
    </source>
</evidence>
<name>A0ABW2G1I0_9ACTN</name>
<dbReference type="RefSeq" id="WP_345709035.1">
    <property type="nucleotide sequence ID" value="NZ_BAABKV010000001.1"/>
</dbReference>
<dbReference type="InterPro" id="IPR027417">
    <property type="entry name" value="P-loop_NTPase"/>
</dbReference>